<dbReference type="RefSeq" id="WP_263370493.1">
    <property type="nucleotide sequence ID" value="NZ_JAGSYD010000002.1"/>
</dbReference>
<sequence length="156" mass="16976">MKTVGSVKLVLLGIMMLLLPSGSLPSGLLGKWRVGTPYDTPNPVGITAEQEKHIRSLEIVYSPANLHVCGKDVPIRTIEQKSLTDDQFLQAYGFFPHIIGMKQSPVLDLTINPSDGMNACGDFEDPGVHVLVGRDGHVVIEVANDYLALKKEGINR</sequence>
<proteinExistence type="predicted"/>
<dbReference type="EMBL" id="JBHSWI010000001">
    <property type="protein sequence ID" value="MFC6644129.1"/>
    <property type="molecule type" value="Genomic_DNA"/>
</dbReference>
<gene>
    <name evidence="1" type="ORF">ACFQBQ_00690</name>
</gene>
<accession>A0ABW1Z3X7</accession>
<organism evidence="1 2">
    <name type="scientific">Granulicella cerasi</name>
    <dbReference type="NCBI Taxonomy" id="741063"/>
    <lineage>
        <taxon>Bacteria</taxon>
        <taxon>Pseudomonadati</taxon>
        <taxon>Acidobacteriota</taxon>
        <taxon>Terriglobia</taxon>
        <taxon>Terriglobales</taxon>
        <taxon>Acidobacteriaceae</taxon>
        <taxon>Granulicella</taxon>
    </lineage>
</organism>
<keyword evidence="2" id="KW-1185">Reference proteome</keyword>
<protein>
    <submittedName>
        <fullName evidence="1">Uncharacterized protein</fullName>
    </submittedName>
</protein>
<evidence type="ECO:0000313" key="1">
    <source>
        <dbReference type="EMBL" id="MFC6644129.1"/>
    </source>
</evidence>
<dbReference type="Proteomes" id="UP001596391">
    <property type="component" value="Unassembled WGS sequence"/>
</dbReference>
<reference evidence="2" key="1">
    <citation type="journal article" date="2019" name="Int. J. Syst. Evol. Microbiol.">
        <title>The Global Catalogue of Microorganisms (GCM) 10K type strain sequencing project: providing services to taxonomists for standard genome sequencing and annotation.</title>
        <authorList>
            <consortium name="The Broad Institute Genomics Platform"/>
            <consortium name="The Broad Institute Genome Sequencing Center for Infectious Disease"/>
            <person name="Wu L."/>
            <person name="Ma J."/>
        </authorList>
    </citation>
    <scope>NUCLEOTIDE SEQUENCE [LARGE SCALE GENOMIC DNA]</scope>
    <source>
        <strain evidence="2">CGMCC 1.16026</strain>
    </source>
</reference>
<name>A0ABW1Z3X7_9BACT</name>
<evidence type="ECO:0000313" key="2">
    <source>
        <dbReference type="Proteomes" id="UP001596391"/>
    </source>
</evidence>
<comment type="caution">
    <text evidence="1">The sequence shown here is derived from an EMBL/GenBank/DDBJ whole genome shotgun (WGS) entry which is preliminary data.</text>
</comment>